<dbReference type="RefSeq" id="WP_227320843.1">
    <property type="nucleotide sequence ID" value="NZ_JAESVB010000003.1"/>
</dbReference>
<evidence type="ECO:0008006" key="4">
    <source>
        <dbReference type="Google" id="ProtNLM"/>
    </source>
</evidence>
<gene>
    <name evidence="2" type="ORF">ASILVAE211_08285</name>
</gene>
<organism evidence="2 3">
    <name type="scientific">Acidisoma silvae</name>
    <dbReference type="NCBI Taxonomy" id="2802396"/>
    <lineage>
        <taxon>Bacteria</taxon>
        <taxon>Pseudomonadati</taxon>
        <taxon>Pseudomonadota</taxon>
        <taxon>Alphaproteobacteria</taxon>
        <taxon>Acetobacterales</taxon>
        <taxon>Acidocellaceae</taxon>
        <taxon>Acidisoma</taxon>
    </lineage>
</organism>
<dbReference type="EMBL" id="JAESVB010000003">
    <property type="protein sequence ID" value="MCB8875173.1"/>
    <property type="molecule type" value="Genomic_DNA"/>
</dbReference>
<keyword evidence="3" id="KW-1185">Reference proteome</keyword>
<protein>
    <recommendedName>
        <fullName evidence="4">DUF3060 domain-containing protein</fullName>
    </recommendedName>
</protein>
<reference evidence="2" key="1">
    <citation type="journal article" date="2021" name="Microorganisms">
        <title>Acidisoma silvae sp. nov. and Acidisomacellulosilytica sp. nov., Two Acidophilic Bacteria Isolated from Decaying Wood, Hydrolyzing Cellulose and Producing Poly-3-hydroxybutyrate.</title>
        <authorList>
            <person name="Mieszkin S."/>
            <person name="Pouder E."/>
            <person name="Uroz S."/>
            <person name="Simon-Colin C."/>
            <person name="Alain K."/>
        </authorList>
    </citation>
    <scope>NUCLEOTIDE SEQUENCE</scope>
    <source>
        <strain evidence="2">HW T2.11</strain>
    </source>
</reference>
<evidence type="ECO:0000313" key="3">
    <source>
        <dbReference type="Proteomes" id="UP000708298"/>
    </source>
</evidence>
<comment type="caution">
    <text evidence="2">The sequence shown here is derived from an EMBL/GenBank/DDBJ whole genome shotgun (WGS) entry which is preliminary data.</text>
</comment>
<dbReference type="AlphaFoldDB" id="A0A963YQ81"/>
<sequence>MRHHLQRHLAVSLTIAAAALAFATGTSPARADGVSAYDGVYSGAAAPAMAISGCGQRETDIIIHVKNGQAWTHHHRLSGQVDATGNLSMQDGSGTVQITGQIAANNLTASETAPEKPKKLGAAYNNNGTICSYTISASRG</sequence>
<evidence type="ECO:0000313" key="2">
    <source>
        <dbReference type="EMBL" id="MCB8875173.1"/>
    </source>
</evidence>
<keyword evidence="1" id="KW-0732">Signal</keyword>
<accession>A0A963YQ81</accession>
<name>A0A963YQ81_9PROT</name>
<feature type="signal peptide" evidence="1">
    <location>
        <begin position="1"/>
        <end position="23"/>
    </location>
</feature>
<evidence type="ECO:0000256" key="1">
    <source>
        <dbReference type="SAM" id="SignalP"/>
    </source>
</evidence>
<feature type="chain" id="PRO_5037983336" description="DUF3060 domain-containing protein" evidence="1">
    <location>
        <begin position="24"/>
        <end position="140"/>
    </location>
</feature>
<reference evidence="2" key="2">
    <citation type="submission" date="2021-01" db="EMBL/GenBank/DDBJ databases">
        <authorList>
            <person name="Mieszkin S."/>
            <person name="Pouder E."/>
            <person name="Alain K."/>
        </authorList>
    </citation>
    <scope>NUCLEOTIDE SEQUENCE</scope>
    <source>
        <strain evidence="2">HW T2.11</strain>
    </source>
</reference>
<dbReference type="Proteomes" id="UP000708298">
    <property type="component" value="Unassembled WGS sequence"/>
</dbReference>
<proteinExistence type="predicted"/>